<sequence length="369" mass="40665">MKVLLVITSLSVGGAERLVTSLADEYVANGHEVILVRFHGDEEVRPSDSRVRLVNLEMQRSPLGVLTAMVRLRFLIRSFRADVINSHLVHANILIRVLRLVTPMSRLVNSMHNSNEEGLGRMLAYRLTDHLADVCTNVSQEAVEAFERQGALKPGRMLAIHNGIDTESFVFDSDERQRVRTELGLAENTSLLLAVGRLSDAKDYPNLLRAFARLEACPMVPQLVIVGDGPLRHDLEALADSHGIKDRVRFLGVRHDVPELMSACDLFVLSSAWEGFGLVVAEAMSCRRPVVATDCGGVREVVGSAGFLVPPKDSAALGEAIERALGLSNERREKLGAAARERVVERYSLQATAERYLAVYGNDNHISKE</sequence>
<dbReference type="Gene3D" id="3.40.50.2000">
    <property type="entry name" value="Glycogen Phosphorylase B"/>
    <property type="match status" value="2"/>
</dbReference>
<dbReference type="EC" id="2.4.-.-" evidence="3"/>
<dbReference type="Pfam" id="PF00534">
    <property type="entry name" value="Glycos_transf_1"/>
    <property type="match status" value="1"/>
</dbReference>
<dbReference type="PANTHER" id="PTHR12526:SF630">
    <property type="entry name" value="GLYCOSYLTRANSFERASE"/>
    <property type="match status" value="1"/>
</dbReference>
<dbReference type="RefSeq" id="WP_315585294.1">
    <property type="nucleotide sequence ID" value="NZ_JAVXUR010000001.1"/>
</dbReference>
<name>A0ABU3NDQ3_9GAMM</name>
<dbReference type="Pfam" id="PF13439">
    <property type="entry name" value="Glyco_transf_4"/>
    <property type="match status" value="1"/>
</dbReference>
<evidence type="ECO:0000313" key="4">
    <source>
        <dbReference type="Proteomes" id="UP001255917"/>
    </source>
</evidence>
<keyword evidence="4" id="KW-1185">Reference proteome</keyword>
<evidence type="ECO:0000259" key="1">
    <source>
        <dbReference type="Pfam" id="PF00534"/>
    </source>
</evidence>
<protein>
    <submittedName>
        <fullName evidence="3">Glycosyltransferase</fullName>
        <ecNumber evidence="3">2.4.-.-</ecNumber>
    </submittedName>
</protein>
<keyword evidence="3" id="KW-0328">Glycosyltransferase</keyword>
<keyword evidence="3" id="KW-0808">Transferase</keyword>
<evidence type="ECO:0000313" key="3">
    <source>
        <dbReference type="EMBL" id="MDT8878306.1"/>
    </source>
</evidence>
<dbReference type="PANTHER" id="PTHR12526">
    <property type="entry name" value="GLYCOSYLTRANSFERASE"/>
    <property type="match status" value="1"/>
</dbReference>
<feature type="domain" description="Glycosyltransferase subfamily 4-like N-terminal" evidence="2">
    <location>
        <begin position="12"/>
        <end position="167"/>
    </location>
</feature>
<evidence type="ECO:0000259" key="2">
    <source>
        <dbReference type="Pfam" id="PF13439"/>
    </source>
</evidence>
<gene>
    <name evidence="3" type="ORF">RSO68_02350</name>
</gene>
<accession>A0ABU3NDQ3</accession>
<comment type="caution">
    <text evidence="3">The sequence shown here is derived from an EMBL/GenBank/DDBJ whole genome shotgun (WGS) entry which is preliminary data.</text>
</comment>
<dbReference type="GO" id="GO:0016757">
    <property type="term" value="F:glycosyltransferase activity"/>
    <property type="evidence" value="ECO:0007669"/>
    <property type="project" value="UniProtKB-KW"/>
</dbReference>
<dbReference type="InterPro" id="IPR028098">
    <property type="entry name" value="Glyco_trans_4-like_N"/>
</dbReference>
<feature type="domain" description="Glycosyl transferase family 1" evidence="1">
    <location>
        <begin position="176"/>
        <end position="342"/>
    </location>
</feature>
<dbReference type="InterPro" id="IPR001296">
    <property type="entry name" value="Glyco_trans_1"/>
</dbReference>
<organism evidence="3 4">
    <name type="scientific">Halomonas saccharevitans</name>
    <dbReference type="NCBI Taxonomy" id="416872"/>
    <lineage>
        <taxon>Bacteria</taxon>
        <taxon>Pseudomonadati</taxon>
        <taxon>Pseudomonadota</taxon>
        <taxon>Gammaproteobacteria</taxon>
        <taxon>Oceanospirillales</taxon>
        <taxon>Halomonadaceae</taxon>
        <taxon>Halomonas</taxon>
    </lineage>
</organism>
<proteinExistence type="predicted"/>
<dbReference type="Proteomes" id="UP001255917">
    <property type="component" value="Unassembled WGS sequence"/>
</dbReference>
<reference evidence="4" key="1">
    <citation type="submission" date="2023-07" db="EMBL/GenBank/DDBJ databases">
        <title>Substrates and metabolic shifts associated with increased methane emissions in unrestored hypersaline salterns.</title>
        <authorList>
            <person name="Bueno De Mesquita C.P."/>
            <person name="Tringe S.G."/>
        </authorList>
    </citation>
    <scope>NUCLEOTIDE SEQUENCE [LARGE SCALE GENOMIC DNA]</scope>
    <source>
        <strain evidence="4">I4</strain>
    </source>
</reference>
<dbReference type="SUPFAM" id="SSF53756">
    <property type="entry name" value="UDP-Glycosyltransferase/glycogen phosphorylase"/>
    <property type="match status" value="1"/>
</dbReference>
<dbReference type="EMBL" id="JAVXUR010000001">
    <property type="protein sequence ID" value="MDT8878306.1"/>
    <property type="molecule type" value="Genomic_DNA"/>
</dbReference>